<dbReference type="Gene3D" id="3.40.50.150">
    <property type="entry name" value="Vaccinia Virus protein VP39"/>
    <property type="match status" value="1"/>
</dbReference>
<evidence type="ECO:0000256" key="1">
    <source>
        <dbReference type="ARBA" id="ARBA00022679"/>
    </source>
</evidence>
<evidence type="ECO:0000259" key="2">
    <source>
        <dbReference type="Pfam" id="PF13649"/>
    </source>
</evidence>
<dbReference type="SUPFAM" id="SSF53335">
    <property type="entry name" value="S-adenosyl-L-methionine-dependent methyltransferases"/>
    <property type="match status" value="1"/>
</dbReference>
<sequence length="219" mass="24468">MPRPHFDHLAAPYVWLERLSYGGLLQWCRTALLGELSDARFALVLGDGDGRFLEAFVKANTEVRIDAFDVSPAMVALAERRVCRATADRVHFTVADVRDVCFSPGRYDLIVTNFFLDCFAEAELRTLIAELIPALKPGGRWLVGDFRRPDSRVPRLIAAVALAGMYLFFRVATRISASRLVDPASVLDGHGLRVQKRVSRFGGFLTAELWQLPSDSDEK</sequence>
<dbReference type="RefSeq" id="WP_168219402.1">
    <property type="nucleotide sequence ID" value="NZ_CP042425.1"/>
</dbReference>
<organism evidence="3 4">
    <name type="scientific">Limnoglobus roseus</name>
    <dbReference type="NCBI Taxonomy" id="2598579"/>
    <lineage>
        <taxon>Bacteria</taxon>
        <taxon>Pseudomonadati</taxon>
        <taxon>Planctomycetota</taxon>
        <taxon>Planctomycetia</taxon>
        <taxon>Gemmatales</taxon>
        <taxon>Gemmataceae</taxon>
        <taxon>Limnoglobus</taxon>
    </lineage>
</organism>
<keyword evidence="4" id="KW-1185">Reference proteome</keyword>
<dbReference type="InterPro" id="IPR029063">
    <property type="entry name" value="SAM-dependent_MTases_sf"/>
</dbReference>
<dbReference type="InterPro" id="IPR041698">
    <property type="entry name" value="Methyltransf_25"/>
</dbReference>
<dbReference type="EMBL" id="CP042425">
    <property type="protein sequence ID" value="QEL20167.1"/>
    <property type="molecule type" value="Genomic_DNA"/>
</dbReference>
<dbReference type="CDD" id="cd02440">
    <property type="entry name" value="AdoMet_MTases"/>
    <property type="match status" value="1"/>
</dbReference>
<dbReference type="AlphaFoldDB" id="A0A5C1APS8"/>
<dbReference type="Pfam" id="PF13649">
    <property type="entry name" value="Methyltransf_25"/>
    <property type="match status" value="1"/>
</dbReference>
<dbReference type="GO" id="GO:0032259">
    <property type="term" value="P:methylation"/>
    <property type="evidence" value="ECO:0007669"/>
    <property type="project" value="UniProtKB-KW"/>
</dbReference>
<dbReference type="KEGG" id="lrs:PX52LOC_07255"/>
<evidence type="ECO:0000313" key="3">
    <source>
        <dbReference type="EMBL" id="QEL20167.1"/>
    </source>
</evidence>
<keyword evidence="1 3" id="KW-0808">Transferase</keyword>
<reference evidence="4" key="1">
    <citation type="submission" date="2019-08" db="EMBL/GenBank/DDBJ databases">
        <title>Limnoglobus roseus gen. nov., sp. nov., a novel freshwater planctomycete with a giant genome from the family Gemmataceae.</title>
        <authorList>
            <person name="Kulichevskaya I.S."/>
            <person name="Naumoff D.G."/>
            <person name="Miroshnikov K."/>
            <person name="Ivanova A."/>
            <person name="Philippov D.A."/>
            <person name="Hakobyan A."/>
            <person name="Rijpstra I.C."/>
            <person name="Sinninghe Damste J.S."/>
            <person name="Liesack W."/>
            <person name="Dedysh S.N."/>
        </authorList>
    </citation>
    <scope>NUCLEOTIDE SEQUENCE [LARGE SCALE GENOMIC DNA]</scope>
    <source>
        <strain evidence="4">PX52</strain>
    </source>
</reference>
<dbReference type="PANTHER" id="PTHR43861">
    <property type="entry name" value="TRANS-ACONITATE 2-METHYLTRANSFERASE-RELATED"/>
    <property type="match status" value="1"/>
</dbReference>
<gene>
    <name evidence="3" type="ORF">PX52LOC_07255</name>
</gene>
<dbReference type="Proteomes" id="UP000324974">
    <property type="component" value="Chromosome"/>
</dbReference>
<name>A0A5C1APS8_9BACT</name>
<protein>
    <submittedName>
        <fullName evidence="3">Class I SAM-dependent methyltransferase</fullName>
    </submittedName>
</protein>
<keyword evidence="3" id="KW-0489">Methyltransferase</keyword>
<proteinExistence type="predicted"/>
<feature type="domain" description="Methyltransferase" evidence="2">
    <location>
        <begin position="43"/>
        <end position="139"/>
    </location>
</feature>
<evidence type="ECO:0000313" key="4">
    <source>
        <dbReference type="Proteomes" id="UP000324974"/>
    </source>
</evidence>
<dbReference type="GO" id="GO:0008168">
    <property type="term" value="F:methyltransferase activity"/>
    <property type="evidence" value="ECO:0007669"/>
    <property type="project" value="UniProtKB-KW"/>
</dbReference>
<accession>A0A5C1APS8</accession>